<keyword evidence="1" id="KW-0614">Plasmid</keyword>
<evidence type="ECO:0000313" key="2">
    <source>
        <dbReference type="Proteomes" id="UP001432251"/>
    </source>
</evidence>
<sequence length="332" mass="34615">MTLIADGWGNALEAWGGVLDVVRQPVWAVDAAHTVRYANPEAAAALGHGDPSELLGSDGRPAGALGPPDGPERGEGTLTRTDGSLLPVEWTRVPLPPADGHVALTLYVFQPLDEPTSHGRGPRSPGAPVRLLAHRQAERERRYAATLQYDVQECLVRALLGLNLARQELGTAPSPGTDLLHDAVRDTEEALAGVREVTDALNPGALRAGGLPAALAALARRHPGRVTVSGTLTGRLPQLIETHVYLLVSEAVERALEQGGAARVQVTADLGPRLRLTVVDDGTPPVTAADLAALAALTERAVSLDGTLTVRHTPGTGTTVTATVPLGPAQDF</sequence>
<geneLocation type="plasmid" evidence="1 2">
    <name>p1</name>
</geneLocation>
<evidence type="ECO:0000313" key="1">
    <source>
        <dbReference type="EMBL" id="WWQ69476.1"/>
    </source>
</evidence>
<gene>
    <name evidence="1" type="ORF">V2W30_40610</name>
</gene>
<dbReference type="Proteomes" id="UP001432251">
    <property type="component" value="Plasmid p1"/>
</dbReference>
<keyword evidence="1" id="KW-0808">Transferase</keyword>
<reference evidence="1" key="1">
    <citation type="journal article" date="2025" name="Int. J. Syst. Evol. Microbiol.">
        <title>Streptomyces citrinus sp. nov., with yellow diffusible pigment.</title>
        <authorList>
            <person name="He Y."/>
            <person name="Yang E."/>
            <person name="Xu J."/>
            <person name="Sun Y."/>
            <person name="Sun L."/>
        </authorList>
    </citation>
    <scope>NUCLEOTIDE SEQUENCE</scope>
    <source>
        <strain evidence="1">Q6</strain>
    </source>
</reference>
<name>A0ACD5AQI7_9ACTN</name>
<accession>A0ACD5AQI7</accession>
<proteinExistence type="predicted"/>
<keyword evidence="2" id="KW-1185">Reference proteome</keyword>
<dbReference type="EMBL" id="CP146023">
    <property type="protein sequence ID" value="WWQ69476.1"/>
    <property type="molecule type" value="Genomic_DNA"/>
</dbReference>
<keyword evidence="1" id="KW-0418">Kinase</keyword>
<organism evidence="1 2">
    <name type="scientific">Streptomyces citrinus</name>
    <dbReference type="NCBI Taxonomy" id="3118173"/>
    <lineage>
        <taxon>Bacteria</taxon>
        <taxon>Bacillati</taxon>
        <taxon>Actinomycetota</taxon>
        <taxon>Actinomycetes</taxon>
        <taxon>Kitasatosporales</taxon>
        <taxon>Streptomycetaceae</taxon>
        <taxon>Streptomyces</taxon>
    </lineage>
</organism>
<protein>
    <submittedName>
        <fullName evidence="1">Histidine kinase</fullName>
    </submittedName>
</protein>